<dbReference type="VEuPathDB" id="FungiDB:C8Q69DRAFT_511187"/>
<gene>
    <name evidence="1" type="ORF">C8Q69DRAFT_511187</name>
</gene>
<dbReference type="AlphaFoldDB" id="A0A443HHB7"/>
<dbReference type="GeneID" id="39602530"/>
<accession>A0A443HHB7</accession>
<name>A0A443HHB7_BYSSP</name>
<sequence length="158" mass="17701">MRSVLPNKPPAEPVLLRLEDVDIPVPALQKENPTSTGSALASSFFAKTHSIHPINRPFSFNVDATDHGYTALRETKEEIGVVVSPEAVFPLVYRRTFKLKGLRMVYYTSVAQLGAKVPVTVSHEHIAWGFFDEEAVRNFGPFVKEKSRQVKHVMLEAK</sequence>
<protein>
    <recommendedName>
        <fullName evidence="3">Nudix hydrolase domain-containing protein</fullName>
    </recommendedName>
</protein>
<dbReference type="SUPFAM" id="SSF55811">
    <property type="entry name" value="Nudix"/>
    <property type="match status" value="1"/>
</dbReference>
<proteinExistence type="predicted"/>
<evidence type="ECO:0000313" key="1">
    <source>
        <dbReference type="EMBL" id="RWQ91221.1"/>
    </source>
</evidence>
<dbReference type="Proteomes" id="UP000283841">
    <property type="component" value="Unassembled WGS sequence"/>
</dbReference>
<reference evidence="1 2" key="1">
    <citation type="journal article" date="2018" name="Front. Microbiol.">
        <title>Genomic and genetic insights into a cosmopolitan fungus, Paecilomyces variotii (Eurotiales).</title>
        <authorList>
            <person name="Urquhart A.S."/>
            <person name="Mondo S.J."/>
            <person name="Makela M.R."/>
            <person name="Hane J.K."/>
            <person name="Wiebenga A."/>
            <person name="He G."/>
            <person name="Mihaltcheva S."/>
            <person name="Pangilinan J."/>
            <person name="Lipzen A."/>
            <person name="Barry K."/>
            <person name="de Vries R.P."/>
            <person name="Grigoriev I.V."/>
            <person name="Idnurm A."/>
        </authorList>
    </citation>
    <scope>NUCLEOTIDE SEQUENCE [LARGE SCALE GENOMIC DNA]</scope>
    <source>
        <strain evidence="1 2">CBS 101075</strain>
    </source>
</reference>
<dbReference type="Gene3D" id="3.90.79.10">
    <property type="entry name" value="Nucleoside Triphosphate Pyrophosphohydrolase"/>
    <property type="match status" value="1"/>
</dbReference>
<organism evidence="1 2">
    <name type="scientific">Byssochlamys spectabilis</name>
    <name type="common">Paecilomyces variotii</name>
    <dbReference type="NCBI Taxonomy" id="264951"/>
    <lineage>
        <taxon>Eukaryota</taxon>
        <taxon>Fungi</taxon>
        <taxon>Dikarya</taxon>
        <taxon>Ascomycota</taxon>
        <taxon>Pezizomycotina</taxon>
        <taxon>Eurotiomycetes</taxon>
        <taxon>Eurotiomycetidae</taxon>
        <taxon>Eurotiales</taxon>
        <taxon>Thermoascaceae</taxon>
        <taxon>Paecilomyces</taxon>
    </lineage>
</organism>
<evidence type="ECO:0008006" key="3">
    <source>
        <dbReference type="Google" id="ProtNLM"/>
    </source>
</evidence>
<dbReference type="InterPro" id="IPR015797">
    <property type="entry name" value="NUDIX_hydrolase-like_dom_sf"/>
</dbReference>
<dbReference type="EMBL" id="RCNU01000025">
    <property type="protein sequence ID" value="RWQ91221.1"/>
    <property type="molecule type" value="Genomic_DNA"/>
</dbReference>
<comment type="caution">
    <text evidence="1">The sequence shown here is derived from an EMBL/GenBank/DDBJ whole genome shotgun (WGS) entry which is preliminary data.</text>
</comment>
<keyword evidence="2" id="KW-1185">Reference proteome</keyword>
<dbReference type="RefSeq" id="XP_028480866.1">
    <property type="nucleotide sequence ID" value="XM_028633253.1"/>
</dbReference>
<evidence type="ECO:0000313" key="2">
    <source>
        <dbReference type="Proteomes" id="UP000283841"/>
    </source>
</evidence>